<gene>
    <name evidence="3" type="ORF">PFISCL1PPCAC_2286</name>
</gene>
<reference evidence="3" key="1">
    <citation type="submission" date="2023-10" db="EMBL/GenBank/DDBJ databases">
        <title>Genome assembly of Pristionchus species.</title>
        <authorList>
            <person name="Yoshida K."/>
            <person name="Sommer R.J."/>
        </authorList>
    </citation>
    <scope>NUCLEOTIDE SEQUENCE</scope>
    <source>
        <strain evidence="3">RS5133</strain>
    </source>
</reference>
<feature type="region of interest" description="Disordered" evidence="1">
    <location>
        <begin position="720"/>
        <end position="759"/>
    </location>
</feature>
<dbReference type="InterPro" id="IPR014352">
    <property type="entry name" value="FERM/acyl-CoA-bd_prot_sf"/>
</dbReference>
<dbReference type="InterPro" id="IPR047145">
    <property type="entry name" value="FRMD6-like"/>
</dbReference>
<feature type="compositionally biased region" description="Polar residues" evidence="1">
    <location>
        <begin position="539"/>
        <end position="563"/>
    </location>
</feature>
<name>A0AAV5UZ05_9BILA</name>
<dbReference type="PANTHER" id="PTHR13429:SF5">
    <property type="entry name" value="PROTEIN EXPANDED"/>
    <property type="match status" value="1"/>
</dbReference>
<dbReference type="InterPro" id="IPR019748">
    <property type="entry name" value="FERM_central"/>
</dbReference>
<feature type="region of interest" description="Disordered" evidence="1">
    <location>
        <begin position="539"/>
        <end position="568"/>
    </location>
</feature>
<proteinExistence type="predicted"/>
<evidence type="ECO:0000259" key="2">
    <source>
        <dbReference type="PROSITE" id="PS50057"/>
    </source>
</evidence>
<dbReference type="SUPFAM" id="SSF50729">
    <property type="entry name" value="PH domain-like"/>
    <property type="match status" value="1"/>
</dbReference>
<feature type="compositionally biased region" description="Low complexity" evidence="1">
    <location>
        <begin position="400"/>
        <end position="410"/>
    </location>
</feature>
<feature type="compositionally biased region" description="Pro residues" evidence="1">
    <location>
        <begin position="411"/>
        <end position="428"/>
    </location>
</feature>
<evidence type="ECO:0000313" key="4">
    <source>
        <dbReference type="Proteomes" id="UP001432322"/>
    </source>
</evidence>
<feature type="domain" description="FERM" evidence="2">
    <location>
        <begin position="29"/>
        <end position="340"/>
    </location>
</feature>
<sequence length="759" mass="84291">RLSMIGVSSTREESAIVYPSPHSIPRGQAFVSLNTLGRNVLTIAVTNKCRVRDILRVGCTECRIAQEKLFGVAMRVPSEGVGCDSPRNEYLFLDPDQFLHKFIGKQSRLPFGGRKGGETKRLVLYLRVATYVSDTRIITCTRTKEEYYTQLRENLIDQWAGKYSVSQERCWEMAVLALRADKGDNVGGYFKAENYFPLWLIEHYGHDFIKKAMNAALQDLSHLSKSDAMESFCQEATRPPYALNTHVYGMRRHKCDTVDRALFTISPVGVSIYAVGEEGDKVLLKNLQWNKISRLSFNRRKISITSLDSTTMSLFAQNEAKTRYLLSLCRTVHQTLLGFNIHRFPRICEEEKSIDEAISASTSGVVSECDRREVIEEIEEEVEEEERKSDLSSERGDKGSMTMSRTLTLSTPPPLEMPPPPSHSPPSPTSSSSSSSSPLHYNTSIVPPPSYPIYTLPGPSTVPLPISVSSPHPTTVYPESFHSGVYFSSGYVNLPSNESIASEGSTRDGMGIGMDSKTHTISLSLHDFHLNSVANTRGNQSIRFSNTPSTSSMGGPRLSSNSESRIDSLDGVTHSDLRSIYSPQLQSSSTSSHLISSIRPSTSISRVQSMPAHQSITQSIFSSPISISSHRDPPPYDRVTQALQRAHYSLAETGETQAAYPQSSVLSSSVPSVPSTQPINSLTIEELRRFPLMENIFREFNPFTDVTRLTRYEPHEALLSVPHNDLPRPSPQLSSDSFSESLYAMPPPPPYPINSSLVK</sequence>
<feature type="compositionally biased region" description="Low complexity" evidence="1">
    <location>
        <begin position="429"/>
        <end position="439"/>
    </location>
</feature>
<dbReference type="SMART" id="SM00295">
    <property type="entry name" value="B41"/>
    <property type="match status" value="1"/>
</dbReference>
<dbReference type="SUPFAM" id="SSF47031">
    <property type="entry name" value="Second domain of FERM"/>
    <property type="match status" value="1"/>
</dbReference>
<dbReference type="GO" id="GO:0098592">
    <property type="term" value="C:cytoplasmic side of apical plasma membrane"/>
    <property type="evidence" value="ECO:0007669"/>
    <property type="project" value="TreeGrafter"/>
</dbReference>
<keyword evidence="4" id="KW-1185">Reference proteome</keyword>
<dbReference type="Proteomes" id="UP001432322">
    <property type="component" value="Unassembled WGS sequence"/>
</dbReference>
<dbReference type="Gene3D" id="1.20.80.10">
    <property type="match status" value="1"/>
</dbReference>
<dbReference type="InterPro" id="IPR019749">
    <property type="entry name" value="Band_41_domain"/>
</dbReference>
<dbReference type="SMART" id="SM01196">
    <property type="entry name" value="FERM_C"/>
    <property type="match status" value="1"/>
</dbReference>
<dbReference type="PROSITE" id="PS50057">
    <property type="entry name" value="FERM_3"/>
    <property type="match status" value="1"/>
</dbReference>
<protein>
    <recommendedName>
        <fullName evidence="2">FERM domain-containing protein</fullName>
    </recommendedName>
</protein>
<evidence type="ECO:0000313" key="3">
    <source>
        <dbReference type="EMBL" id="GMT10989.1"/>
    </source>
</evidence>
<accession>A0AAV5UZ05</accession>
<dbReference type="InterPro" id="IPR011993">
    <property type="entry name" value="PH-like_dom_sf"/>
</dbReference>
<dbReference type="GO" id="GO:0035332">
    <property type="term" value="P:positive regulation of hippo signaling"/>
    <property type="evidence" value="ECO:0007669"/>
    <property type="project" value="TreeGrafter"/>
</dbReference>
<dbReference type="InterPro" id="IPR018980">
    <property type="entry name" value="FERM_PH-like_C"/>
</dbReference>
<dbReference type="Pfam" id="PF00373">
    <property type="entry name" value="FERM_M"/>
    <property type="match status" value="1"/>
</dbReference>
<feature type="non-terminal residue" evidence="3">
    <location>
        <position position="1"/>
    </location>
</feature>
<feature type="region of interest" description="Disordered" evidence="1">
    <location>
        <begin position="378"/>
        <end position="443"/>
    </location>
</feature>
<dbReference type="AlphaFoldDB" id="A0AAV5UZ05"/>
<dbReference type="EMBL" id="BTSY01000001">
    <property type="protein sequence ID" value="GMT10989.1"/>
    <property type="molecule type" value="Genomic_DNA"/>
</dbReference>
<dbReference type="Pfam" id="PF09380">
    <property type="entry name" value="FERM_C"/>
    <property type="match status" value="1"/>
</dbReference>
<dbReference type="CDD" id="cd14473">
    <property type="entry name" value="FERM_B-lobe"/>
    <property type="match status" value="1"/>
</dbReference>
<feature type="compositionally biased region" description="Basic and acidic residues" evidence="1">
    <location>
        <begin position="385"/>
        <end position="398"/>
    </location>
</feature>
<comment type="caution">
    <text evidence="3">The sequence shown here is derived from an EMBL/GenBank/DDBJ whole genome shotgun (WGS) entry which is preliminary data.</text>
</comment>
<dbReference type="Gene3D" id="2.30.29.30">
    <property type="entry name" value="Pleckstrin-homology domain (PH domain)/Phosphotyrosine-binding domain (PTB)"/>
    <property type="match status" value="1"/>
</dbReference>
<dbReference type="InterPro" id="IPR000299">
    <property type="entry name" value="FERM_domain"/>
</dbReference>
<organism evidence="3 4">
    <name type="scientific">Pristionchus fissidentatus</name>
    <dbReference type="NCBI Taxonomy" id="1538716"/>
    <lineage>
        <taxon>Eukaryota</taxon>
        <taxon>Metazoa</taxon>
        <taxon>Ecdysozoa</taxon>
        <taxon>Nematoda</taxon>
        <taxon>Chromadorea</taxon>
        <taxon>Rhabditida</taxon>
        <taxon>Rhabditina</taxon>
        <taxon>Diplogasteromorpha</taxon>
        <taxon>Diplogasteroidea</taxon>
        <taxon>Neodiplogasteridae</taxon>
        <taxon>Pristionchus</taxon>
    </lineage>
</organism>
<dbReference type="PANTHER" id="PTHR13429">
    <property type="entry name" value="FERM DOMAIN (PROTEIN4.1-EZRIN-RADIXIN-MOESIN) FAMILY"/>
    <property type="match status" value="1"/>
</dbReference>
<evidence type="ECO:0000256" key="1">
    <source>
        <dbReference type="SAM" id="MobiDB-lite"/>
    </source>
</evidence>
<dbReference type="InterPro" id="IPR035963">
    <property type="entry name" value="FERM_2"/>
</dbReference>
<feature type="compositionally biased region" description="Polar residues" evidence="1">
    <location>
        <begin position="731"/>
        <end position="740"/>
    </location>
</feature>